<feature type="compositionally biased region" description="Low complexity" evidence="6">
    <location>
        <begin position="769"/>
        <end position="779"/>
    </location>
</feature>
<feature type="compositionally biased region" description="Basic and acidic residues" evidence="6">
    <location>
        <begin position="894"/>
        <end position="910"/>
    </location>
</feature>
<feature type="compositionally biased region" description="Polar residues" evidence="6">
    <location>
        <begin position="929"/>
        <end position="957"/>
    </location>
</feature>
<dbReference type="PANTHER" id="PTHR11748:SF116">
    <property type="entry name" value="D-LACTATE DEHYDROGENASE (CYTOCHROME) (AFU_ORTHOLOGUE AFUA_7G02560)"/>
    <property type="match status" value="1"/>
</dbReference>
<organism evidence="8 9">
    <name type="scientific">Setomelanomma holmii</name>
    <dbReference type="NCBI Taxonomy" id="210430"/>
    <lineage>
        <taxon>Eukaryota</taxon>
        <taxon>Fungi</taxon>
        <taxon>Dikarya</taxon>
        <taxon>Ascomycota</taxon>
        <taxon>Pezizomycotina</taxon>
        <taxon>Dothideomycetes</taxon>
        <taxon>Pleosporomycetidae</taxon>
        <taxon>Pleosporales</taxon>
        <taxon>Pleosporineae</taxon>
        <taxon>Phaeosphaeriaceae</taxon>
        <taxon>Setomelanomma</taxon>
    </lineage>
</organism>
<feature type="region of interest" description="Disordered" evidence="6">
    <location>
        <begin position="834"/>
        <end position="1005"/>
    </location>
</feature>
<dbReference type="InterPro" id="IPR036318">
    <property type="entry name" value="FAD-bd_PCMH-like_sf"/>
</dbReference>
<feature type="region of interest" description="Disordered" evidence="6">
    <location>
        <begin position="1069"/>
        <end position="1124"/>
    </location>
</feature>
<dbReference type="GO" id="GO:0004458">
    <property type="term" value="F:D-lactate dehydrogenase (cytochrome) activity"/>
    <property type="evidence" value="ECO:0007669"/>
    <property type="project" value="TreeGrafter"/>
</dbReference>
<feature type="compositionally biased region" description="Basic and acidic residues" evidence="6">
    <location>
        <begin position="695"/>
        <end position="712"/>
    </location>
</feature>
<feature type="compositionally biased region" description="Polar residues" evidence="6">
    <location>
        <begin position="859"/>
        <end position="872"/>
    </location>
</feature>
<evidence type="ECO:0000313" key="8">
    <source>
        <dbReference type="EMBL" id="KAF2025885.1"/>
    </source>
</evidence>
<keyword evidence="9" id="KW-1185">Reference proteome</keyword>
<dbReference type="SUPFAM" id="SSF55103">
    <property type="entry name" value="FAD-linked oxidases, C-terminal domain"/>
    <property type="match status" value="1"/>
</dbReference>
<feature type="region of interest" description="Disordered" evidence="6">
    <location>
        <begin position="356"/>
        <end position="404"/>
    </location>
</feature>
<name>A0A9P4H1H3_9PLEO</name>
<evidence type="ECO:0000256" key="5">
    <source>
        <dbReference type="ARBA" id="ARBA00023002"/>
    </source>
</evidence>
<evidence type="ECO:0000313" key="9">
    <source>
        <dbReference type="Proteomes" id="UP000799777"/>
    </source>
</evidence>
<feature type="domain" description="FAD-binding PCMH-type" evidence="7">
    <location>
        <begin position="1246"/>
        <end position="1423"/>
    </location>
</feature>
<gene>
    <name evidence="8" type="ORF">EK21DRAFT_103592</name>
</gene>
<dbReference type="GO" id="GO:0008720">
    <property type="term" value="F:D-lactate dehydrogenase (NAD+) activity"/>
    <property type="evidence" value="ECO:0007669"/>
    <property type="project" value="TreeGrafter"/>
</dbReference>
<evidence type="ECO:0000256" key="4">
    <source>
        <dbReference type="ARBA" id="ARBA00022827"/>
    </source>
</evidence>
<feature type="compositionally biased region" description="Polar residues" evidence="6">
    <location>
        <begin position="664"/>
        <end position="674"/>
    </location>
</feature>
<dbReference type="Proteomes" id="UP000799777">
    <property type="component" value="Unassembled WGS sequence"/>
</dbReference>
<dbReference type="PROSITE" id="PS51387">
    <property type="entry name" value="FAD_PCMH"/>
    <property type="match status" value="1"/>
</dbReference>
<evidence type="ECO:0000256" key="3">
    <source>
        <dbReference type="ARBA" id="ARBA00022630"/>
    </source>
</evidence>
<reference evidence="8" key="1">
    <citation type="journal article" date="2020" name="Stud. Mycol.">
        <title>101 Dothideomycetes genomes: a test case for predicting lifestyles and emergence of pathogens.</title>
        <authorList>
            <person name="Haridas S."/>
            <person name="Albert R."/>
            <person name="Binder M."/>
            <person name="Bloem J."/>
            <person name="Labutti K."/>
            <person name="Salamov A."/>
            <person name="Andreopoulos B."/>
            <person name="Baker S."/>
            <person name="Barry K."/>
            <person name="Bills G."/>
            <person name="Bluhm B."/>
            <person name="Cannon C."/>
            <person name="Castanera R."/>
            <person name="Culley D."/>
            <person name="Daum C."/>
            <person name="Ezra D."/>
            <person name="Gonzalez J."/>
            <person name="Henrissat B."/>
            <person name="Kuo A."/>
            <person name="Liang C."/>
            <person name="Lipzen A."/>
            <person name="Lutzoni F."/>
            <person name="Magnuson J."/>
            <person name="Mondo S."/>
            <person name="Nolan M."/>
            <person name="Ohm R."/>
            <person name="Pangilinan J."/>
            <person name="Park H.-J."/>
            <person name="Ramirez L."/>
            <person name="Alfaro M."/>
            <person name="Sun H."/>
            <person name="Tritt A."/>
            <person name="Yoshinaga Y."/>
            <person name="Zwiers L.-H."/>
            <person name="Turgeon B."/>
            <person name="Goodwin S."/>
            <person name="Spatafora J."/>
            <person name="Crous P."/>
            <person name="Grigoriev I."/>
        </authorList>
    </citation>
    <scope>NUCLEOTIDE SEQUENCE</scope>
    <source>
        <strain evidence="8">CBS 110217</strain>
    </source>
</reference>
<keyword evidence="4" id="KW-0274">FAD</keyword>
<evidence type="ECO:0000256" key="6">
    <source>
        <dbReference type="SAM" id="MobiDB-lite"/>
    </source>
</evidence>
<keyword evidence="3" id="KW-0285">Flavoprotein</keyword>
<dbReference type="Gene3D" id="3.30.465.10">
    <property type="match status" value="1"/>
</dbReference>
<feature type="compositionally biased region" description="Low complexity" evidence="6">
    <location>
        <begin position="1113"/>
        <end position="1123"/>
    </location>
</feature>
<feature type="compositionally biased region" description="Polar residues" evidence="6">
    <location>
        <begin position="620"/>
        <end position="635"/>
    </location>
</feature>
<keyword evidence="5" id="KW-0560">Oxidoreductase</keyword>
<evidence type="ECO:0000259" key="7">
    <source>
        <dbReference type="PROSITE" id="PS51387"/>
    </source>
</evidence>
<proteinExistence type="inferred from homology"/>
<evidence type="ECO:0000256" key="2">
    <source>
        <dbReference type="ARBA" id="ARBA00008000"/>
    </source>
</evidence>
<feature type="compositionally biased region" description="Polar residues" evidence="6">
    <location>
        <begin position="1069"/>
        <end position="1079"/>
    </location>
</feature>
<feature type="compositionally biased region" description="Polar residues" evidence="6">
    <location>
        <begin position="1166"/>
        <end position="1190"/>
    </location>
</feature>
<dbReference type="InterPro" id="IPR016166">
    <property type="entry name" value="FAD-bd_PCMH"/>
</dbReference>
<dbReference type="SUPFAM" id="SSF56176">
    <property type="entry name" value="FAD-binding/transporter-associated domain-like"/>
    <property type="match status" value="1"/>
</dbReference>
<feature type="region of interest" description="Disordered" evidence="6">
    <location>
        <begin position="1"/>
        <end position="30"/>
    </location>
</feature>
<dbReference type="Pfam" id="PF02913">
    <property type="entry name" value="FAD-oxidase_C"/>
    <property type="match status" value="1"/>
</dbReference>
<accession>A0A9P4H1H3</accession>
<dbReference type="FunFam" id="3.30.70.2740:FF:000001">
    <property type="entry name" value="D-lactate dehydrogenase mitochondrial"/>
    <property type="match status" value="1"/>
</dbReference>
<dbReference type="Gene3D" id="1.10.45.10">
    <property type="entry name" value="Vanillyl-alcohol Oxidase, Chain A, domain 4"/>
    <property type="match status" value="1"/>
</dbReference>
<feature type="region of interest" description="Disordered" evidence="6">
    <location>
        <begin position="1224"/>
        <end position="1257"/>
    </location>
</feature>
<comment type="caution">
    <text evidence="8">The sequence shown here is derived from an EMBL/GenBank/DDBJ whole genome shotgun (WGS) entry which is preliminary data.</text>
</comment>
<dbReference type="GO" id="GO:1903457">
    <property type="term" value="P:lactate catabolic process"/>
    <property type="evidence" value="ECO:0007669"/>
    <property type="project" value="TreeGrafter"/>
</dbReference>
<dbReference type="InterPro" id="IPR016164">
    <property type="entry name" value="FAD-linked_Oxase-like_C"/>
</dbReference>
<feature type="compositionally biased region" description="Low complexity" evidence="6">
    <location>
        <begin position="537"/>
        <end position="551"/>
    </location>
</feature>
<dbReference type="Gene3D" id="3.30.70.2740">
    <property type="match status" value="1"/>
</dbReference>
<protein>
    <recommendedName>
        <fullName evidence="7">FAD-binding PCMH-type domain-containing protein</fullName>
    </recommendedName>
</protein>
<dbReference type="InterPro" id="IPR006094">
    <property type="entry name" value="Oxid_FAD_bind_N"/>
</dbReference>
<comment type="cofactor">
    <cofactor evidence="1">
        <name>FAD</name>
        <dbReference type="ChEBI" id="CHEBI:57692"/>
    </cofactor>
</comment>
<feature type="compositionally biased region" description="Basic and acidic residues" evidence="6">
    <location>
        <begin position="736"/>
        <end position="747"/>
    </location>
</feature>
<dbReference type="Pfam" id="PF01565">
    <property type="entry name" value="FAD_binding_4"/>
    <property type="match status" value="1"/>
</dbReference>
<feature type="region of interest" description="Disordered" evidence="6">
    <location>
        <begin position="1161"/>
        <end position="1193"/>
    </location>
</feature>
<dbReference type="OrthoDB" id="5382203at2759"/>
<feature type="compositionally biased region" description="Basic and acidic residues" evidence="6">
    <location>
        <begin position="801"/>
        <end position="813"/>
    </location>
</feature>
<dbReference type="InterPro" id="IPR016169">
    <property type="entry name" value="FAD-bd_PCMH_sub2"/>
</dbReference>
<feature type="compositionally biased region" description="Basic and acidic residues" evidence="6">
    <location>
        <begin position="646"/>
        <end position="658"/>
    </location>
</feature>
<feature type="region of interest" description="Disordered" evidence="6">
    <location>
        <begin position="441"/>
        <end position="471"/>
    </location>
</feature>
<sequence length="1668" mass="181450">MASARSSRAPSFSSDRPSVASSITFQMPMPSTVRPNPQYIAASVASQIVTDHHNTQLRDDDAESEELENAVFSEQALSLLNAFLDHLLFAFLSSARSPSLTAIRPAIADVLKPRLAREATEAADEELEGLLAGEDEEFPAQDGRPVDKWDVEKVWKRTRLRIMVYTRLGELEDEDEDKYVQQERGLSMDEDEDDEAGLVSWASAIFLTSVVESIAEQTLLVAGSAAFARMAAKMKKLAQQGEHAEEPALERLVIEEPDVEKIALNSALGRLWRTWRKRVRSPISPMSPGRGIRPVSSYSSLHRRKLSHDTVDGSLRGEHSPIPEHTPTETDIAANIPLPMGSNDVSEIEVPGLANTFETDDESSGMQTPVPSARRPSSVILPAPAETRLQRTTRDRPLSMPPPVASPFTVAPLFSTKEVVESAAEPETPFQTPMEYANKRRSYVAAEEQPDLPVQDEQEEQEASESPQEADADMMAFAASTGMGFRMSTVDPIATEVPKKEEEEAEMPSAGGYDSEPKIMNSKRMSVEKTGPPGIVRTFSTRSSSLRSATTPVPTPKALQQPEGRSYLDDHSTDDEAEHHAIGIARTSDIPIRSSPTPPADAFAERGKTAAHGGYVEVQPRQTAPASISVRNTPSPEVRPIIPERSIARKDLHKRDLSGEDYATPSNQYANVTSAPRREDAPPPKSRGASLPSLKEVDTNNDRQRTPPEQARRPTTPQRSPTHPHRDVPITVVDRQVQRKSSEESKQSLRGAPGGSPSSEKSGVQRVASSSSLGKKSSSFTAKHSGRDSEASQRSQVLRSRMSEEDRERQFDSLVKGEETVKFTLTPQTVRDIDVIEPSRPTTSNVTVHPRVNADRDNSFGTGNLPNRSTSRGKGPVAAQPKSSPSRKVVTRPLAREPRIDNESMRDFADFIRSTGPSPGQEKPVQPFVNISGNGPKSANNSTSSLGRKVSTKQNGVRSMDGPSAKPRINMEPRSPAGLSSGNDDLIDFIRQGPPSSNVGQPRIPRSVAPFRTTVDSDQFDTMLGGSNVESAYGSTASTLDSKHSAQTINSRTGLIPEPKVVQPAYSNTPQKLSGNMASNAEPHITKTRRRIKDPYAIDLSDDEDGDQLTALPPSSQPQAPAPRQESLMDFLNGMDPPTTNKPQPFMLSPETIAAAKARANASNSTLSSTHTATRNGQSQFGALSSTSVASDAPRAYKPRLQARAPAVGDVRAGKTSTSDLAEFLRNSGPPEPPMMAPASGKKEEEKKSRKFWRSKKTTQQTSTILKAYHQRRIAVSSFGAGTSFGGALISTRGGICISFERMKKYVRFNEDDMDVIVQPGIGWVELNEHIKDTGLLFPVDPAPGASIGGMIAMSCSGTNAYRYGTMKEWVVSLTVVLADGRLVKTHNRPSKSAAGYDHTHLIIGYEGTLGLVTEAVLRLVTLLKNLHVGIATFDTFQQGVNILEALGLADGPQMLFVNYSELAAQHFPETPTLFFKIAGPSMQVAQDQINLVRQTCEDQKAKTFEVTNDAERIKVLWAQGSKQPSDLFMHSDCAIPISTLAKLVEGTQKLIKDANDAGNNDWFCANVGHVGDGNVHSSIICPAEDKPAVDEVLDEVLRKVARLDLNLEGTVTGEHGVGLKLRDALEDEVGVDGVEVMRVVKWSLDERGIFNPDKVFRLEAEGGKAKL</sequence>
<comment type="similarity">
    <text evidence="2">Belongs to the FAD-binding oxidoreductase/transferase type 4 family.</text>
</comment>
<dbReference type="GO" id="GO:0071949">
    <property type="term" value="F:FAD binding"/>
    <property type="evidence" value="ECO:0007669"/>
    <property type="project" value="InterPro"/>
</dbReference>
<evidence type="ECO:0000256" key="1">
    <source>
        <dbReference type="ARBA" id="ARBA00001974"/>
    </source>
</evidence>
<dbReference type="InterPro" id="IPR016171">
    <property type="entry name" value="Vanillyl_alc_oxidase_C-sub2"/>
</dbReference>
<dbReference type="InterPro" id="IPR004113">
    <property type="entry name" value="FAD-bd_oxidored_4_C"/>
</dbReference>
<dbReference type="PANTHER" id="PTHR11748">
    <property type="entry name" value="D-LACTATE DEHYDROGENASE"/>
    <property type="match status" value="1"/>
</dbReference>
<feature type="compositionally biased region" description="Low complexity" evidence="6">
    <location>
        <begin position="1"/>
        <end position="18"/>
    </location>
</feature>
<dbReference type="GO" id="GO:0005739">
    <property type="term" value="C:mitochondrion"/>
    <property type="evidence" value="ECO:0007669"/>
    <property type="project" value="TreeGrafter"/>
</dbReference>
<dbReference type="EMBL" id="ML978254">
    <property type="protein sequence ID" value="KAF2025885.1"/>
    <property type="molecule type" value="Genomic_DNA"/>
</dbReference>
<feature type="compositionally biased region" description="Basic and acidic residues" evidence="6">
    <location>
        <begin position="388"/>
        <end position="397"/>
    </location>
</feature>
<feature type="region of interest" description="Disordered" evidence="6">
    <location>
        <begin position="497"/>
        <end position="813"/>
    </location>
</feature>
<feature type="compositionally biased region" description="Acidic residues" evidence="6">
    <location>
        <begin position="448"/>
        <end position="471"/>
    </location>
</feature>